<dbReference type="Pfam" id="PF02298">
    <property type="entry name" value="Cu_bind_like"/>
    <property type="match status" value="1"/>
</dbReference>
<dbReference type="EMBL" id="CP097511">
    <property type="protein sequence ID" value="URE43012.1"/>
    <property type="molecule type" value="Genomic_DNA"/>
</dbReference>
<keyword evidence="6" id="KW-1185">Reference proteome</keyword>
<accession>A0A9E7L3R9</accession>
<dbReference type="PROSITE" id="PS51485">
    <property type="entry name" value="PHYTOCYANIN"/>
    <property type="match status" value="1"/>
</dbReference>
<feature type="compositionally biased region" description="Low complexity" evidence="3">
    <location>
        <begin position="178"/>
        <end position="206"/>
    </location>
</feature>
<keyword evidence="2" id="KW-0325">Glycoprotein</keyword>
<dbReference type="GO" id="GO:0046872">
    <property type="term" value="F:metal ion binding"/>
    <property type="evidence" value="ECO:0007669"/>
    <property type="project" value="UniProtKB-KW"/>
</dbReference>
<feature type="region of interest" description="Disordered" evidence="3">
    <location>
        <begin position="174"/>
        <end position="209"/>
    </location>
</feature>
<dbReference type="PANTHER" id="PTHR33021:SF193">
    <property type="entry name" value="OS06G0218600 PROTEIN"/>
    <property type="match status" value="1"/>
</dbReference>
<dbReference type="PANTHER" id="PTHR33021">
    <property type="entry name" value="BLUE COPPER PROTEIN"/>
    <property type="match status" value="1"/>
</dbReference>
<dbReference type="CDD" id="cd04216">
    <property type="entry name" value="Phytocyanin"/>
    <property type="match status" value="1"/>
</dbReference>
<dbReference type="AlphaFoldDB" id="A0A9E7L3R9"/>
<dbReference type="InterPro" id="IPR008972">
    <property type="entry name" value="Cupredoxin"/>
</dbReference>
<protein>
    <submittedName>
        <fullName evidence="5">Plastocyanin-like domain</fullName>
    </submittedName>
</protein>
<reference evidence="5" key="1">
    <citation type="submission" date="2022-05" db="EMBL/GenBank/DDBJ databases">
        <title>The Musa troglodytarum L. genome provides insights into the mechanism of non-climacteric behaviour and enrichment of carotenoids.</title>
        <authorList>
            <person name="Wang J."/>
        </authorList>
    </citation>
    <scope>NUCLEOTIDE SEQUENCE</scope>
    <source>
        <tissue evidence="5">Leaf</tissue>
    </source>
</reference>
<keyword evidence="1" id="KW-0479">Metal-binding</keyword>
<gene>
    <name evidence="5" type="ORF">MUK42_04944</name>
</gene>
<dbReference type="GO" id="GO:0009055">
    <property type="term" value="F:electron transfer activity"/>
    <property type="evidence" value="ECO:0007669"/>
    <property type="project" value="InterPro"/>
</dbReference>
<evidence type="ECO:0000256" key="1">
    <source>
        <dbReference type="ARBA" id="ARBA00022723"/>
    </source>
</evidence>
<evidence type="ECO:0000313" key="5">
    <source>
        <dbReference type="EMBL" id="URE43012.1"/>
    </source>
</evidence>
<name>A0A9E7L3R9_9LILI</name>
<organism evidence="5 6">
    <name type="scientific">Musa troglodytarum</name>
    <name type="common">fe'i banana</name>
    <dbReference type="NCBI Taxonomy" id="320322"/>
    <lineage>
        <taxon>Eukaryota</taxon>
        <taxon>Viridiplantae</taxon>
        <taxon>Streptophyta</taxon>
        <taxon>Embryophyta</taxon>
        <taxon>Tracheophyta</taxon>
        <taxon>Spermatophyta</taxon>
        <taxon>Magnoliopsida</taxon>
        <taxon>Liliopsida</taxon>
        <taxon>Zingiberales</taxon>
        <taxon>Musaceae</taxon>
        <taxon>Musa</taxon>
    </lineage>
</organism>
<evidence type="ECO:0000256" key="2">
    <source>
        <dbReference type="ARBA" id="ARBA00023180"/>
    </source>
</evidence>
<dbReference type="SUPFAM" id="SSF49503">
    <property type="entry name" value="Cupredoxins"/>
    <property type="match status" value="1"/>
</dbReference>
<dbReference type="Gene3D" id="2.60.40.420">
    <property type="entry name" value="Cupredoxins - blue copper proteins"/>
    <property type="match status" value="1"/>
</dbReference>
<evidence type="ECO:0000313" key="6">
    <source>
        <dbReference type="Proteomes" id="UP001055439"/>
    </source>
</evidence>
<dbReference type="Proteomes" id="UP001055439">
    <property type="component" value="Chromosome 9"/>
</dbReference>
<dbReference type="InterPro" id="IPR003245">
    <property type="entry name" value="Phytocyanin_dom"/>
</dbReference>
<dbReference type="FunFam" id="2.60.40.420:FF:000003">
    <property type="entry name" value="Blue copper"/>
    <property type="match status" value="1"/>
</dbReference>
<evidence type="ECO:0000256" key="3">
    <source>
        <dbReference type="SAM" id="MobiDB-lite"/>
    </source>
</evidence>
<dbReference type="GO" id="GO:0005886">
    <property type="term" value="C:plasma membrane"/>
    <property type="evidence" value="ECO:0007669"/>
    <property type="project" value="TreeGrafter"/>
</dbReference>
<dbReference type="OrthoDB" id="781779at2759"/>
<feature type="domain" description="Phytocyanin" evidence="4">
    <location>
        <begin position="78"/>
        <end position="177"/>
    </location>
</feature>
<evidence type="ECO:0000259" key="4">
    <source>
        <dbReference type="PROSITE" id="PS51485"/>
    </source>
</evidence>
<proteinExistence type="predicted"/>
<sequence length="231" mass="24430">MLIDLLSGTRAGRNAILMNDIILLSHAKIRMYTNKLLTNDRCMFHHVNESPTCLASRRSSMALGVLLLLCCATWVSATDYTVGDSSGWALNVDYSSWISGKSFVVGDKLVFKYSASQHNVETVNATAYNACSSSSPISTGNTGQTTITLDASGKHYFICGISNHCSQGMKLEVDVAESSSTSPSPPSSSTTNTTTPPSTTTTNNNSGAGSLSPVHATVAFMGLVVLKLGVF</sequence>
<dbReference type="InterPro" id="IPR039391">
    <property type="entry name" value="Phytocyanin-like"/>
</dbReference>